<dbReference type="Gene3D" id="2.60.40.760">
    <property type="entry name" value="Expansin, cellulose-binding-like domain"/>
    <property type="match status" value="1"/>
</dbReference>
<dbReference type="SMART" id="SM00837">
    <property type="entry name" value="DPBB_1"/>
    <property type="match status" value="1"/>
</dbReference>
<dbReference type="InterPro" id="IPR007118">
    <property type="entry name" value="Expan_Lol_pI"/>
</dbReference>
<reference evidence="11" key="1">
    <citation type="submission" date="2025-08" db="UniProtKB">
        <authorList>
            <consortium name="RefSeq"/>
        </authorList>
    </citation>
    <scope>IDENTIFICATION</scope>
    <source>
        <tissue evidence="11">Etiolated seedlings</tissue>
    </source>
</reference>
<dbReference type="InterPro" id="IPR007112">
    <property type="entry name" value="Expansin/allergen_DPBB_dom"/>
</dbReference>
<organism evidence="10 11">
    <name type="scientific">Cicer arietinum</name>
    <name type="common">Chickpea</name>
    <name type="synonym">Garbanzo</name>
    <dbReference type="NCBI Taxonomy" id="3827"/>
    <lineage>
        <taxon>Eukaryota</taxon>
        <taxon>Viridiplantae</taxon>
        <taxon>Streptophyta</taxon>
        <taxon>Embryophyta</taxon>
        <taxon>Tracheophyta</taxon>
        <taxon>Spermatophyta</taxon>
        <taxon>Magnoliopsida</taxon>
        <taxon>eudicotyledons</taxon>
        <taxon>Gunneridae</taxon>
        <taxon>Pentapetalae</taxon>
        <taxon>rosids</taxon>
        <taxon>fabids</taxon>
        <taxon>Fabales</taxon>
        <taxon>Fabaceae</taxon>
        <taxon>Papilionoideae</taxon>
        <taxon>50 kb inversion clade</taxon>
        <taxon>NPAAA clade</taxon>
        <taxon>Hologalegina</taxon>
        <taxon>IRL clade</taxon>
        <taxon>Cicereae</taxon>
        <taxon>Cicer</taxon>
    </lineage>
</organism>
<evidence type="ECO:0000259" key="8">
    <source>
        <dbReference type="PROSITE" id="PS50842"/>
    </source>
</evidence>
<dbReference type="PROSITE" id="PS50842">
    <property type="entry name" value="EXPANSIN_EG45"/>
    <property type="match status" value="1"/>
</dbReference>
<dbReference type="CDD" id="cd22274">
    <property type="entry name" value="DPBB_EXPA_N"/>
    <property type="match status" value="1"/>
</dbReference>
<evidence type="ECO:0000256" key="4">
    <source>
        <dbReference type="ARBA" id="ARBA00022729"/>
    </source>
</evidence>
<keyword evidence="3 7" id="KW-0964">Secreted</keyword>
<protein>
    <recommendedName>
        <fullName evidence="7">Expansin</fullName>
    </recommendedName>
</protein>
<dbReference type="STRING" id="3827.A0A1S2Z2Y2"/>
<feature type="signal peptide" evidence="7">
    <location>
        <begin position="1"/>
        <end position="21"/>
    </location>
</feature>
<dbReference type="eggNOG" id="ENOG502QQNJ">
    <property type="taxonomic scope" value="Eukaryota"/>
</dbReference>
<dbReference type="AlphaFoldDB" id="A0A1S2Z2Y2"/>
<feature type="domain" description="Expansin-like CBD" evidence="9">
    <location>
        <begin position="164"/>
        <end position="243"/>
    </location>
</feature>
<dbReference type="Proteomes" id="UP000087171">
    <property type="component" value="Unplaced"/>
</dbReference>
<dbReference type="KEGG" id="cam:101510232"/>
<evidence type="ECO:0000313" key="11">
    <source>
        <dbReference type="RefSeq" id="XP_004514099.2"/>
    </source>
</evidence>
<sequence>FIMSMLPLAFFTMFFVQPLAAFDSNWYDASATFYGDMNGGDTMQGACGYGDLFQQGYGLETTALSTALFNNGLSCGACFEIRCVNDPQWCIKEVNSITVTATNLCPPNYIDGSWCNPPHQHFDLSMKMFTTIAIYQAGIIPVQYRRVPCNKIGGVRFELRGNPYFLMVLVYNVGNAGDVYRLDVKGSNTGWIEMTHNWGQFWHTGVNLVGQELSFWINTSDGKALMFISVAPSNWQFGQTYQSSLNF</sequence>
<evidence type="ECO:0000256" key="6">
    <source>
        <dbReference type="ARBA" id="ARBA00023316"/>
    </source>
</evidence>
<dbReference type="GO" id="GO:0009653">
    <property type="term" value="P:anatomical structure morphogenesis"/>
    <property type="evidence" value="ECO:0007669"/>
    <property type="project" value="UniProtKB-ARBA"/>
</dbReference>
<evidence type="ECO:0000256" key="3">
    <source>
        <dbReference type="ARBA" id="ARBA00022525"/>
    </source>
</evidence>
<keyword evidence="5" id="KW-0472">Membrane</keyword>
<dbReference type="InterPro" id="IPR002963">
    <property type="entry name" value="Expansin"/>
</dbReference>
<dbReference type="InterPro" id="IPR036749">
    <property type="entry name" value="Expansin_CBD_sf"/>
</dbReference>
<dbReference type="GO" id="GO:0005576">
    <property type="term" value="C:extracellular region"/>
    <property type="evidence" value="ECO:0007669"/>
    <property type="project" value="InterPro"/>
</dbReference>
<dbReference type="Pfam" id="PF01357">
    <property type="entry name" value="Expansin_C"/>
    <property type="match status" value="1"/>
</dbReference>
<feature type="domain" description="Expansin-like EG45" evidence="8">
    <location>
        <begin position="44"/>
        <end position="154"/>
    </location>
</feature>
<keyword evidence="10" id="KW-1185">Reference proteome</keyword>
<keyword evidence="6 7" id="KW-0961">Cell wall biogenesis/degradation</keyword>
<evidence type="ECO:0000256" key="7">
    <source>
        <dbReference type="RuleBase" id="RU365023"/>
    </source>
</evidence>
<keyword evidence="2 7" id="KW-0134">Cell wall</keyword>
<evidence type="ECO:0000259" key="9">
    <source>
        <dbReference type="PROSITE" id="PS50843"/>
    </source>
</evidence>
<gene>
    <name evidence="11" type="primary">LOC101510232</name>
</gene>
<dbReference type="SUPFAM" id="SSF49590">
    <property type="entry name" value="PHL pollen allergen"/>
    <property type="match status" value="1"/>
</dbReference>
<name>A0A1S2Z2Y2_CICAR</name>
<evidence type="ECO:0000313" key="10">
    <source>
        <dbReference type="Proteomes" id="UP000087171"/>
    </source>
</evidence>
<dbReference type="InterPro" id="IPR007117">
    <property type="entry name" value="Expansin_CBD"/>
</dbReference>
<comment type="similarity">
    <text evidence="1 7">Belongs to the expansin family. Expansin A subfamily.</text>
</comment>
<dbReference type="GO" id="GO:0016020">
    <property type="term" value="C:membrane"/>
    <property type="evidence" value="ECO:0007669"/>
    <property type="project" value="UniProtKB-SubCell"/>
</dbReference>
<feature type="chain" id="PRO_5018382910" description="Expansin" evidence="7">
    <location>
        <begin position="22"/>
        <end position="247"/>
    </location>
</feature>
<accession>A0A1S2Z2Y2</accession>
<dbReference type="PANTHER" id="PTHR31867">
    <property type="entry name" value="EXPANSIN-A15"/>
    <property type="match status" value="1"/>
</dbReference>
<dbReference type="PRINTS" id="PR01226">
    <property type="entry name" value="EXPANSIN"/>
</dbReference>
<feature type="non-terminal residue" evidence="11">
    <location>
        <position position="1"/>
    </location>
</feature>
<dbReference type="OrthoDB" id="5823761at2759"/>
<dbReference type="Pfam" id="PF03330">
    <property type="entry name" value="DPBB_1"/>
    <property type="match status" value="1"/>
</dbReference>
<dbReference type="PROSITE" id="PS50843">
    <property type="entry name" value="EXPANSIN_CBD"/>
    <property type="match status" value="1"/>
</dbReference>
<dbReference type="Gene3D" id="2.40.40.10">
    <property type="entry name" value="RlpA-like domain"/>
    <property type="match status" value="1"/>
</dbReference>
<dbReference type="GO" id="GO:0009664">
    <property type="term" value="P:plant-type cell wall organization"/>
    <property type="evidence" value="ECO:0007669"/>
    <property type="project" value="InterPro"/>
</dbReference>
<dbReference type="InterPro" id="IPR009009">
    <property type="entry name" value="RlpA-like_DPBB"/>
</dbReference>
<dbReference type="PRINTS" id="PR01225">
    <property type="entry name" value="EXPANSNFAMLY"/>
</dbReference>
<dbReference type="InterPro" id="IPR036908">
    <property type="entry name" value="RlpA-like_sf"/>
</dbReference>
<keyword evidence="4 7" id="KW-0732">Signal</keyword>
<dbReference type="RefSeq" id="XP_004514099.2">
    <property type="nucleotide sequence ID" value="XM_004514042.2"/>
</dbReference>
<dbReference type="PaxDb" id="3827-XP_004514099.1"/>
<evidence type="ECO:0000256" key="1">
    <source>
        <dbReference type="ARBA" id="ARBA00005392"/>
    </source>
</evidence>
<evidence type="ECO:0000256" key="2">
    <source>
        <dbReference type="ARBA" id="ARBA00022512"/>
    </source>
</evidence>
<proteinExistence type="inferred from homology"/>
<dbReference type="SUPFAM" id="SSF50685">
    <property type="entry name" value="Barwin-like endoglucanases"/>
    <property type="match status" value="1"/>
</dbReference>
<comment type="function">
    <text evidence="7">Causes loosening and extension of plant cell walls by disrupting non-covalent bonding between cellulose microfibrils and matrix glucans. No enzymatic activity has been found.</text>
</comment>
<comment type="subcellular location">
    <subcellularLocation>
        <location evidence="7">Secreted</location>
        <location evidence="7">Cell wall</location>
    </subcellularLocation>
    <subcellularLocation>
        <location evidence="7">Membrane</location>
        <topology evidence="7">Peripheral membrane protein</topology>
    </subcellularLocation>
</comment>
<evidence type="ECO:0000256" key="5">
    <source>
        <dbReference type="ARBA" id="ARBA00023136"/>
    </source>
</evidence>